<accession>A0A923H9B7</accession>
<name>A0A923H9B7_9FLAO</name>
<dbReference type="InterPro" id="IPR052924">
    <property type="entry name" value="OsmC/Ohr_hydroprdx_reductase"/>
</dbReference>
<dbReference type="Pfam" id="PF02566">
    <property type="entry name" value="OsmC"/>
    <property type="match status" value="1"/>
</dbReference>
<dbReference type="InterPro" id="IPR036102">
    <property type="entry name" value="OsmC/Ohrsf"/>
</dbReference>
<dbReference type="EMBL" id="JACNMF010000005">
    <property type="protein sequence ID" value="MBC3759661.1"/>
    <property type="molecule type" value="Genomic_DNA"/>
</dbReference>
<comment type="caution">
    <text evidence="1">The sequence shown here is derived from an EMBL/GenBank/DDBJ whole genome shotgun (WGS) entry which is preliminary data.</text>
</comment>
<dbReference type="SUPFAM" id="SSF82784">
    <property type="entry name" value="OsmC-like"/>
    <property type="match status" value="1"/>
</dbReference>
<dbReference type="InterPro" id="IPR003718">
    <property type="entry name" value="OsmC/Ohr_fam"/>
</dbReference>
<organism evidence="1 2">
    <name type="scientific">Hyunsoonleella aquatilis</name>
    <dbReference type="NCBI Taxonomy" id="2762758"/>
    <lineage>
        <taxon>Bacteria</taxon>
        <taxon>Pseudomonadati</taxon>
        <taxon>Bacteroidota</taxon>
        <taxon>Flavobacteriia</taxon>
        <taxon>Flavobacteriales</taxon>
        <taxon>Flavobacteriaceae</taxon>
    </lineage>
</organism>
<sequence length="172" mass="19441">MVNERHLRLNDLYKTHPEKARITDTAEVLGEHLDDPFRLTVTLNTELKVPFKIGVHRAVGGDHDYPNPGDMLCATLASCMESTTRMIANRYNIRLTKTRVKVSAFVDVRGTLRVDLNTPVEFQSMHIDYEITSDDLDKKGLKMLINAVKKSCIIYQTLKKGTPIEISVNGVK</sequence>
<dbReference type="PANTHER" id="PTHR35368">
    <property type="entry name" value="HYDROPEROXIDE REDUCTASE"/>
    <property type="match status" value="1"/>
</dbReference>
<gene>
    <name evidence="1" type="ORF">H7U19_14690</name>
</gene>
<protein>
    <submittedName>
        <fullName evidence="1">OsmC family protein</fullName>
    </submittedName>
</protein>
<dbReference type="InterPro" id="IPR015946">
    <property type="entry name" value="KH_dom-like_a/b"/>
</dbReference>
<proteinExistence type="predicted"/>
<dbReference type="RefSeq" id="WP_186563629.1">
    <property type="nucleotide sequence ID" value="NZ_JACNMF010000005.1"/>
</dbReference>
<keyword evidence="2" id="KW-1185">Reference proteome</keyword>
<dbReference type="PANTHER" id="PTHR35368:SF1">
    <property type="entry name" value="HYDROPEROXIDE REDUCTASE"/>
    <property type="match status" value="1"/>
</dbReference>
<dbReference type="Gene3D" id="3.30.300.20">
    <property type="match status" value="1"/>
</dbReference>
<dbReference type="Proteomes" id="UP000656244">
    <property type="component" value="Unassembled WGS sequence"/>
</dbReference>
<reference evidence="1" key="1">
    <citation type="submission" date="2020-08" db="EMBL/GenBank/DDBJ databases">
        <title>Hyunsoonleella sp. strain SJ7 genome sequencing and assembly.</title>
        <authorList>
            <person name="Kim I."/>
        </authorList>
    </citation>
    <scope>NUCLEOTIDE SEQUENCE</scope>
    <source>
        <strain evidence="1">SJ7</strain>
    </source>
</reference>
<dbReference type="AlphaFoldDB" id="A0A923H9B7"/>
<evidence type="ECO:0000313" key="1">
    <source>
        <dbReference type="EMBL" id="MBC3759661.1"/>
    </source>
</evidence>
<evidence type="ECO:0000313" key="2">
    <source>
        <dbReference type="Proteomes" id="UP000656244"/>
    </source>
</evidence>